<evidence type="ECO:0000313" key="8">
    <source>
        <dbReference type="Proteomes" id="UP000216107"/>
    </source>
</evidence>
<evidence type="ECO:0000256" key="3">
    <source>
        <dbReference type="SAM" id="Phobius"/>
    </source>
</evidence>
<dbReference type="Proteomes" id="UP000623509">
    <property type="component" value="Unassembled WGS sequence"/>
</dbReference>
<evidence type="ECO:0000313" key="9">
    <source>
        <dbReference type="Proteomes" id="UP000623509"/>
    </source>
</evidence>
<protein>
    <submittedName>
        <fullName evidence="6">Methyl-accepting chemotaxis protein</fullName>
    </submittedName>
</protein>
<keyword evidence="4" id="KW-0732">Signal</keyword>
<dbReference type="Pfam" id="PF00672">
    <property type="entry name" value="HAMP"/>
    <property type="match status" value="1"/>
</dbReference>
<reference evidence="7 8" key="2">
    <citation type="submission" date="2017-07" db="EMBL/GenBank/DDBJ databases">
        <title>Candidatus Dactylopiibacterium carminicum, a nitrogen-fixing symbiont of the cochineal insect Dactylopius coccus and Dactylopius opuntiae (Hemiptera: Coccoidea: Dactylopiidae).</title>
        <authorList>
            <person name="Vera A."/>
        </authorList>
    </citation>
    <scope>NUCLEOTIDE SEQUENCE [LARGE SCALE GENOMIC DNA]</scope>
    <source>
        <strain evidence="7 8">NFDCM</strain>
    </source>
</reference>
<reference evidence="6 9" key="1">
    <citation type="submission" date="2016-08" db="EMBL/GenBank/DDBJ databases">
        <title>Candidatus Dactylopiibacterium carminicum genome sequence.</title>
        <authorList>
            <person name="Ramirez-Puebla S.T."/>
            <person name="Ormeno-Orrillo E."/>
            <person name="Vera-Ponce De Leon A."/>
            <person name="Luis L."/>
            <person name="Sanchez-Flores A."/>
            <person name="Monica R."/>
            <person name="Martinez-Romero E."/>
        </authorList>
    </citation>
    <scope>NUCLEOTIDE SEQUENCE [LARGE SCALE GENOMIC DNA]</scope>
    <source>
        <strain evidence="6">END1</strain>
    </source>
</reference>
<feature type="transmembrane region" description="Helical" evidence="3">
    <location>
        <begin position="184"/>
        <end position="206"/>
    </location>
</feature>
<evidence type="ECO:0000256" key="1">
    <source>
        <dbReference type="ARBA" id="ARBA00022500"/>
    </source>
</evidence>
<feature type="signal peptide" evidence="4">
    <location>
        <begin position="1"/>
        <end position="23"/>
    </location>
</feature>
<dbReference type="SMART" id="SM00304">
    <property type="entry name" value="HAMP"/>
    <property type="match status" value="1"/>
</dbReference>
<evidence type="ECO:0000259" key="5">
    <source>
        <dbReference type="PROSITE" id="PS50885"/>
    </source>
</evidence>
<dbReference type="EMBL" id="NMRN01000092">
    <property type="protein sequence ID" value="PAS91386.1"/>
    <property type="molecule type" value="Genomic_DNA"/>
</dbReference>
<proteinExistence type="inferred from homology"/>
<dbReference type="InterPro" id="IPR024478">
    <property type="entry name" value="HlyB_4HB_MCP"/>
</dbReference>
<keyword evidence="3" id="KW-0812">Transmembrane</keyword>
<gene>
    <name evidence="6" type="ORF">BGI27_16815</name>
    <name evidence="7" type="ORF">CGU29_16765</name>
</gene>
<keyword evidence="3" id="KW-1133">Transmembrane helix</keyword>
<dbReference type="Pfam" id="PF12729">
    <property type="entry name" value="4HB_MCP_1"/>
    <property type="match status" value="1"/>
</dbReference>
<comment type="similarity">
    <text evidence="2">Belongs to the methyl-accepting chemotaxis (MCP) protein family.</text>
</comment>
<feature type="chain" id="PRO_5013126075" evidence="4">
    <location>
        <begin position="24"/>
        <end position="316"/>
    </location>
</feature>
<dbReference type="EMBL" id="MDUX01000090">
    <property type="protein sequence ID" value="KAF7597790.1"/>
    <property type="molecule type" value="Genomic_DNA"/>
</dbReference>
<evidence type="ECO:0000313" key="7">
    <source>
        <dbReference type="EMBL" id="PAS91386.1"/>
    </source>
</evidence>
<dbReference type="RefSeq" id="WP_095525966.1">
    <property type="nucleotide sequence ID" value="NZ_MDUX01000090.1"/>
</dbReference>
<dbReference type="InterPro" id="IPR051310">
    <property type="entry name" value="MCP_chemotaxis"/>
</dbReference>
<name>A0A272EMS7_9RHOO</name>
<evidence type="ECO:0000256" key="4">
    <source>
        <dbReference type="SAM" id="SignalP"/>
    </source>
</evidence>
<dbReference type="Gene3D" id="6.10.340.10">
    <property type="match status" value="1"/>
</dbReference>
<dbReference type="SUPFAM" id="SSF58104">
    <property type="entry name" value="Methyl-accepting chemotaxis protein (MCP) signaling domain"/>
    <property type="match status" value="1"/>
</dbReference>
<dbReference type="PANTHER" id="PTHR43531">
    <property type="entry name" value="PROTEIN ICFG"/>
    <property type="match status" value="1"/>
</dbReference>
<dbReference type="GO" id="GO:0005886">
    <property type="term" value="C:plasma membrane"/>
    <property type="evidence" value="ECO:0007669"/>
    <property type="project" value="TreeGrafter"/>
</dbReference>
<dbReference type="Proteomes" id="UP000216107">
    <property type="component" value="Unassembled WGS sequence"/>
</dbReference>
<dbReference type="PROSITE" id="PS50885">
    <property type="entry name" value="HAMP"/>
    <property type="match status" value="1"/>
</dbReference>
<comment type="caution">
    <text evidence="7">The sequence shown here is derived from an EMBL/GenBank/DDBJ whole genome shotgun (WGS) entry which is preliminary data.</text>
</comment>
<dbReference type="InterPro" id="IPR003660">
    <property type="entry name" value="HAMP_dom"/>
</dbReference>
<accession>A0A272EMS7</accession>
<keyword evidence="9" id="KW-1185">Reference proteome</keyword>
<organism evidence="7 8">
    <name type="scientific">Candidatus Dactylopiibacterium carminicum</name>
    <dbReference type="NCBI Taxonomy" id="857335"/>
    <lineage>
        <taxon>Bacteria</taxon>
        <taxon>Pseudomonadati</taxon>
        <taxon>Pseudomonadota</taxon>
        <taxon>Betaproteobacteria</taxon>
        <taxon>Rhodocyclales</taxon>
        <taxon>Rhodocyclaceae</taxon>
        <taxon>Candidatus Dactylopiibacterium</taxon>
    </lineage>
</organism>
<dbReference type="GO" id="GO:0006935">
    <property type="term" value="P:chemotaxis"/>
    <property type="evidence" value="ECO:0007669"/>
    <property type="project" value="UniProtKB-KW"/>
</dbReference>
<evidence type="ECO:0000313" key="6">
    <source>
        <dbReference type="EMBL" id="KAF7597790.1"/>
    </source>
</evidence>
<dbReference type="GO" id="GO:0007165">
    <property type="term" value="P:signal transduction"/>
    <property type="evidence" value="ECO:0007669"/>
    <property type="project" value="InterPro"/>
</dbReference>
<keyword evidence="1" id="KW-0145">Chemotaxis</keyword>
<dbReference type="OrthoDB" id="9179351at2"/>
<keyword evidence="3" id="KW-0472">Membrane</keyword>
<sequence>MTIARKIALMVALALVTSAVVSAVSLFGLQQVNGGVTAIAEKTLPAVLATGDMRARYLELHAAAYDRISIADPDQAKVADEKMQALVDSIVQQIIFYAEHTTDEAEKKVLDDARLAISAYVGRMTQVRNLAAMGEREMAMGVMQTQVGPIHRQLAEAFDGLLKVRTAEAGAVGKMAERTYSSTLGLSILAALIGLVLIGCAGFFIGRSVVRPLSQMQQAITHAVESLDFTDNLKVASKDEVGQTLNAYNRLLQRLRASFSEVQQASARMLSAAEQADGSARGIAANSRQQSDAATGMASAVEQLTVSISVVAHQAE</sequence>
<dbReference type="PANTHER" id="PTHR43531:SF11">
    <property type="entry name" value="METHYL-ACCEPTING CHEMOTAXIS PROTEIN 3"/>
    <property type="match status" value="1"/>
</dbReference>
<dbReference type="GO" id="GO:0004888">
    <property type="term" value="F:transmembrane signaling receptor activity"/>
    <property type="evidence" value="ECO:0007669"/>
    <property type="project" value="TreeGrafter"/>
</dbReference>
<evidence type="ECO:0000256" key="2">
    <source>
        <dbReference type="ARBA" id="ARBA00029447"/>
    </source>
</evidence>
<dbReference type="CDD" id="cd06225">
    <property type="entry name" value="HAMP"/>
    <property type="match status" value="1"/>
</dbReference>
<dbReference type="AlphaFoldDB" id="A0A272EMS7"/>
<feature type="domain" description="HAMP" evidence="5">
    <location>
        <begin position="207"/>
        <end position="260"/>
    </location>
</feature>